<dbReference type="PROSITE" id="PS01050">
    <property type="entry name" value="YJEF_C_2"/>
    <property type="match status" value="1"/>
</dbReference>
<feature type="binding site" evidence="6">
    <location>
        <position position="232"/>
    </location>
    <ligand>
        <name>(6S)-NADPHX</name>
        <dbReference type="ChEBI" id="CHEBI:64076"/>
    </ligand>
</feature>
<reference evidence="8 9" key="1">
    <citation type="submission" date="2020-03" db="EMBL/GenBank/DDBJ databases">
        <authorList>
            <person name="Wang L."/>
            <person name="He N."/>
            <person name="Li Y."/>
            <person name="Fang Y."/>
            <person name="Zhang F."/>
        </authorList>
    </citation>
    <scope>NUCLEOTIDE SEQUENCE [LARGE SCALE GENOMIC DNA]</scope>
    <source>
        <strain evidence="8 9">36D10-4-7</strain>
    </source>
</reference>
<dbReference type="Gene3D" id="3.40.1190.20">
    <property type="match status" value="1"/>
</dbReference>
<comment type="similarity">
    <text evidence="6">Belongs to the NnrD/CARKD family.</text>
</comment>
<feature type="binding site" evidence="6">
    <location>
        <position position="231"/>
    </location>
    <ligand>
        <name>AMP</name>
        <dbReference type="ChEBI" id="CHEBI:456215"/>
    </ligand>
</feature>
<keyword evidence="9" id="KW-1185">Reference proteome</keyword>
<evidence type="ECO:0000256" key="6">
    <source>
        <dbReference type="HAMAP-Rule" id="MF_01965"/>
    </source>
</evidence>
<evidence type="ECO:0000256" key="3">
    <source>
        <dbReference type="ARBA" id="ARBA00022857"/>
    </source>
</evidence>
<comment type="caution">
    <text evidence="8">The sequence shown here is derived from an EMBL/GenBank/DDBJ whole genome shotgun (WGS) entry which is preliminary data.</text>
</comment>
<proteinExistence type="inferred from homology"/>
<accession>A0ABX1CQ04</accession>
<comment type="cofactor">
    <cofactor evidence="6">
        <name>Mg(2+)</name>
        <dbReference type="ChEBI" id="CHEBI:18420"/>
    </cofactor>
</comment>
<name>A0ABX1CQ04_9SPHN</name>
<keyword evidence="4 6" id="KW-0520">NAD</keyword>
<dbReference type="PANTHER" id="PTHR12592">
    <property type="entry name" value="ATP-DEPENDENT (S)-NAD(P)H-HYDRATE DEHYDRATASE FAMILY MEMBER"/>
    <property type="match status" value="1"/>
</dbReference>
<dbReference type="InterPro" id="IPR000631">
    <property type="entry name" value="CARKD"/>
</dbReference>
<dbReference type="SUPFAM" id="SSF53613">
    <property type="entry name" value="Ribokinase-like"/>
    <property type="match status" value="1"/>
</dbReference>
<dbReference type="EC" id="4.2.1.136" evidence="6"/>
<organism evidence="8 9">
    <name type="scientific">Sphingomonas corticis</name>
    <dbReference type="NCBI Taxonomy" id="2722791"/>
    <lineage>
        <taxon>Bacteria</taxon>
        <taxon>Pseudomonadati</taxon>
        <taxon>Pseudomonadota</taxon>
        <taxon>Alphaproteobacteria</taxon>
        <taxon>Sphingomonadales</taxon>
        <taxon>Sphingomonadaceae</taxon>
        <taxon>Sphingomonas</taxon>
    </lineage>
</organism>
<comment type="subunit">
    <text evidence="6">Homotetramer.</text>
</comment>
<feature type="binding site" evidence="6">
    <location>
        <position position="165"/>
    </location>
    <ligand>
        <name>(6S)-NADPHX</name>
        <dbReference type="ChEBI" id="CHEBI:64076"/>
    </ligand>
</feature>
<evidence type="ECO:0000256" key="2">
    <source>
        <dbReference type="ARBA" id="ARBA00022840"/>
    </source>
</evidence>
<evidence type="ECO:0000313" key="8">
    <source>
        <dbReference type="EMBL" id="NJR79984.1"/>
    </source>
</evidence>
<dbReference type="InterPro" id="IPR029056">
    <property type="entry name" value="Ribokinase-like"/>
</dbReference>
<keyword evidence="1 6" id="KW-0547">Nucleotide-binding</keyword>
<feature type="binding site" evidence="6">
    <location>
        <begin position="202"/>
        <end position="206"/>
    </location>
    <ligand>
        <name>AMP</name>
        <dbReference type="ChEBI" id="CHEBI:456215"/>
    </ligand>
</feature>
<dbReference type="HAMAP" id="MF_01965">
    <property type="entry name" value="NADHX_dehydratase"/>
    <property type="match status" value="1"/>
</dbReference>
<dbReference type="NCBIfam" id="TIGR00196">
    <property type="entry name" value="yjeF_cterm"/>
    <property type="match status" value="1"/>
</dbReference>
<feature type="binding site" evidence="6">
    <location>
        <position position="44"/>
    </location>
    <ligand>
        <name>(6S)-NADPHX</name>
        <dbReference type="ChEBI" id="CHEBI:64076"/>
    </ligand>
</feature>
<keyword evidence="2 6" id="KW-0067">ATP-binding</keyword>
<evidence type="ECO:0000256" key="1">
    <source>
        <dbReference type="ARBA" id="ARBA00022741"/>
    </source>
</evidence>
<dbReference type="EMBL" id="JAAVJH010000011">
    <property type="protein sequence ID" value="NJR79984.1"/>
    <property type="molecule type" value="Genomic_DNA"/>
</dbReference>
<comment type="function">
    <text evidence="6">Catalyzes the dehydration of the S-form of NAD(P)HX at the expense of ADP, which is converted to AMP. Together with NAD(P)HX epimerase, which catalyzes the epimerization of the S- and R-forms, the enzyme allows the repair of both epimers of NAD(P)HX, a damaged form of NAD(P)H that is a result of enzymatic or heat-dependent hydration.</text>
</comment>
<evidence type="ECO:0000259" key="7">
    <source>
        <dbReference type="PROSITE" id="PS51383"/>
    </source>
</evidence>
<protein>
    <recommendedName>
        <fullName evidence="6">ADP-dependent (S)-NAD(P)H-hydrate dehydratase</fullName>
        <ecNumber evidence="6">4.2.1.136</ecNumber>
    </recommendedName>
    <alternativeName>
        <fullName evidence="6">ADP-dependent NAD(P)HX dehydratase</fullName>
    </alternativeName>
</protein>
<dbReference type="Proteomes" id="UP000732399">
    <property type="component" value="Unassembled WGS sequence"/>
</dbReference>
<dbReference type="RefSeq" id="WP_168135533.1">
    <property type="nucleotide sequence ID" value="NZ_JAAVJH010000011.1"/>
</dbReference>
<sequence>MSAPVAIDAAWRAAHPLPGIGAGVDKDSRGQVLVLGGSAFVPGAVRLTAEAALRAGAGKVQVAAPAPHATALGTAMPEMAIVALPVDADGEVALAAADALAPHLDGCQAMVLGCGMAQRAQTPALLARLLVDAKAAVIDAGMLGAVADARDAVAALGGRAILTPHPGELAKLTGAAREAIEGDPVAAARDAAARFGAVVVLKQDRTIVADPSGTLLAFVSDSPGLGTAGSGDVLAGVIGGVLARGVAPLEAAAWGVWLHGQAGATLATTVGPLGFLARELLPVVPRLLAAQATA</sequence>
<dbReference type="CDD" id="cd01171">
    <property type="entry name" value="YXKO-related"/>
    <property type="match status" value="1"/>
</dbReference>
<keyword evidence="5 6" id="KW-0456">Lyase</keyword>
<feature type="binding site" evidence="6">
    <location>
        <position position="115"/>
    </location>
    <ligand>
        <name>(6S)-NADPHX</name>
        <dbReference type="ChEBI" id="CHEBI:64076"/>
    </ligand>
</feature>
<dbReference type="InterPro" id="IPR017953">
    <property type="entry name" value="Carbohydrate_kinase_pred_CS"/>
</dbReference>
<dbReference type="PANTHER" id="PTHR12592:SF0">
    <property type="entry name" value="ATP-DEPENDENT (S)-NAD(P)H-HYDRATE DEHYDRATASE"/>
    <property type="match status" value="1"/>
</dbReference>
<dbReference type="Pfam" id="PF01256">
    <property type="entry name" value="Carb_kinase"/>
    <property type="match status" value="1"/>
</dbReference>
<evidence type="ECO:0000256" key="4">
    <source>
        <dbReference type="ARBA" id="ARBA00023027"/>
    </source>
</evidence>
<comment type="catalytic activity">
    <reaction evidence="6">
        <text>(6S)-NADHX + ADP = AMP + phosphate + NADH + H(+)</text>
        <dbReference type="Rhea" id="RHEA:32223"/>
        <dbReference type="ChEBI" id="CHEBI:15378"/>
        <dbReference type="ChEBI" id="CHEBI:43474"/>
        <dbReference type="ChEBI" id="CHEBI:57945"/>
        <dbReference type="ChEBI" id="CHEBI:64074"/>
        <dbReference type="ChEBI" id="CHEBI:456215"/>
        <dbReference type="ChEBI" id="CHEBI:456216"/>
        <dbReference type="EC" id="4.2.1.136"/>
    </reaction>
</comment>
<dbReference type="PROSITE" id="PS51383">
    <property type="entry name" value="YJEF_C_3"/>
    <property type="match status" value="1"/>
</dbReference>
<feature type="domain" description="YjeF C-terminal" evidence="7">
    <location>
        <begin position="9"/>
        <end position="291"/>
    </location>
</feature>
<evidence type="ECO:0000313" key="9">
    <source>
        <dbReference type="Proteomes" id="UP000732399"/>
    </source>
</evidence>
<keyword evidence="3 6" id="KW-0521">NADP</keyword>
<gene>
    <name evidence="6" type="primary">nnrD</name>
    <name evidence="8" type="ORF">HBH26_15465</name>
</gene>
<evidence type="ECO:0000256" key="5">
    <source>
        <dbReference type="ARBA" id="ARBA00023239"/>
    </source>
</evidence>
<comment type="catalytic activity">
    <reaction evidence="6">
        <text>(6S)-NADPHX + ADP = AMP + phosphate + NADPH + H(+)</text>
        <dbReference type="Rhea" id="RHEA:32235"/>
        <dbReference type="ChEBI" id="CHEBI:15378"/>
        <dbReference type="ChEBI" id="CHEBI:43474"/>
        <dbReference type="ChEBI" id="CHEBI:57783"/>
        <dbReference type="ChEBI" id="CHEBI:64076"/>
        <dbReference type="ChEBI" id="CHEBI:456215"/>
        <dbReference type="ChEBI" id="CHEBI:456216"/>
        <dbReference type="EC" id="4.2.1.136"/>
    </reaction>
</comment>